<dbReference type="Pfam" id="PF07963">
    <property type="entry name" value="N_methyl"/>
    <property type="match status" value="1"/>
</dbReference>
<dbReference type="Proteomes" id="UP000503096">
    <property type="component" value="Chromosome"/>
</dbReference>
<dbReference type="InParanoid" id="A0A6M4H9H1"/>
<dbReference type="KEGG" id="upl:DSM104440_03233"/>
<evidence type="ECO:0000256" key="1">
    <source>
        <dbReference type="SAM" id="Phobius"/>
    </source>
</evidence>
<evidence type="ECO:0000313" key="3">
    <source>
        <dbReference type="Proteomes" id="UP000503096"/>
    </source>
</evidence>
<gene>
    <name evidence="2" type="ORF">DSM104440_03233</name>
</gene>
<accession>A0A6M4H9H1</accession>
<evidence type="ECO:0000313" key="2">
    <source>
        <dbReference type="EMBL" id="QJR16399.1"/>
    </source>
</evidence>
<dbReference type="AlphaFoldDB" id="A0A6M4H9H1"/>
<dbReference type="EMBL" id="CP053073">
    <property type="protein sequence ID" value="QJR16399.1"/>
    <property type="molecule type" value="Genomic_DNA"/>
</dbReference>
<reference evidence="2 3" key="1">
    <citation type="submission" date="2020-04" db="EMBL/GenBank/DDBJ databases">
        <title>Usitatibacter rugosus gen. nov., sp. nov. and Usitatibacter palustris sp. nov., novel members of Usitatibacteraceae fam. nov. within the order Nitrosomonadales isolated from soil.</title>
        <authorList>
            <person name="Huber K.J."/>
            <person name="Neumann-Schaal M."/>
            <person name="Geppert A."/>
            <person name="Luckner M."/>
            <person name="Wanner G."/>
            <person name="Overmann J."/>
        </authorList>
    </citation>
    <scope>NUCLEOTIDE SEQUENCE [LARGE SCALE GENOMIC DNA]</scope>
    <source>
        <strain evidence="2 3">Swamp67</strain>
    </source>
</reference>
<dbReference type="InterPro" id="IPR012902">
    <property type="entry name" value="N_methyl_site"/>
</dbReference>
<name>A0A6M4H9H1_9PROT</name>
<evidence type="ECO:0008006" key="4">
    <source>
        <dbReference type="Google" id="ProtNLM"/>
    </source>
</evidence>
<dbReference type="RefSeq" id="WP_171164458.1">
    <property type="nucleotide sequence ID" value="NZ_CP053073.1"/>
</dbReference>
<proteinExistence type="predicted"/>
<feature type="transmembrane region" description="Helical" evidence="1">
    <location>
        <begin position="6"/>
        <end position="28"/>
    </location>
</feature>
<keyword evidence="1" id="KW-0812">Transmembrane</keyword>
<dbReference type="NCBIfam" id="TIGR02532">
    <property type="entry name" value="IV_pilin_GFxxxE"/>
    <property type="match status" value="1"/>
</dbReference>
<dbReference type="SUPFAM" id="SSF54523">
    <property type="entry name" value="Pili subunits"/>
    <property type="match status" value="1"/>
</dbReference>
<organism evidence="2 3">
    <name type="scientific">Usitatibacter palustris</name>
    <dbReference type="NCBI Taxonomy" id="2732487"/>
    <lineage>
        <taxon>Bacteria</taxon>
        <taxon>Pseudomonadati</taxon>
        <taxon>Pseudomonadota</taxon>
        <taxon>Betaproteobacteria</taxon>
        <taxon>Nitrosomonadales</taxon>
        <taxon>Usitatibacteraceae</taxon>
        <taxon>Usitatibacter</taxon>
    </lineage>
</organism>
<dbReference type="InterPro" id="IPR045584">
    <property type="entry name" value="Pilin-like"/>
</dbReference>
<sequence length="248" mass="25856">MKHSAAFTLIELLVALVVITMLVAGLALPISAQVQLRRQDETRRTLEEAREALLGFAAGAARLPCPATATSHGEEAFAPGGDASNGRCATFHDGWLPAAALGLTPLDEAAFLRDAWGTRIRYAVFGDRPIEGVEHALTRARGLQAATLPGLGAAPHYLIICASGQGLDAASCGAAANQLTRRAAFVVFSTGPNGGGIPGPDETHNLDGDGVFVSHTASQDPVNPFDDLVTWLPVPMLINRMIAAGHLP</sequence>
<keyword evidence="3" id="KW-1185">Reference proteome</keyword>
<protein>
    <recommendedName>
        <fullName evidence="4">Prepilin-type N-terminal cleavage/methylation domain-containing protein</fullName>
    </recommendedName>
</protein>
<keyword evidence="1" id="KW-1133">Transmembrane helix</keyword>
<keyword evidence="1" id="KW-0472">Membrane</keyword>